<dbReference type="RefSeq" id="WP_219686815.1">
    <property type="nucleotide sequence ID" value="NZ_WMBF01000006.1"/>
</dbReference>
<dbReference type="EMBL" id="WMBF01000006">
    <property type="protein sequence ID" value="MBW5420314.1"/>
    <property type="molecule type" value="Genomic_DNA"/>
</dbReference>
<organism evidence="1 2">
    <name type="scientific">Streptomyces anatolicus</name>
    <dbReference type="NCBI Taxonomy" id="2675858"/>
    <lineage>
        <taxon>Bacteria</taxon>
        <taxon>Bacillati</taxon>
        <taxon>Actinomycetota</taxon>
        <taxon>Actinomycetes</taxon>
        <taxon>Kitasatosporales</taxon>
        <taxon>Streptomycetaceae</taxon>
        <taxon>Streptomyces</taxon>
    </lineage>
</organism>
<evidence type="ECO:0000313" key="1">
    <source>
        <dbReference type="EMBL" id="MBW5420314.1"/>
    </source>
</evidence>
<dbReference type="Proteomes" id="UP001197114">
    <property type="component" value="Unassembled WGS sequence"/>
</dbReference>
<reference evidence="1 2" key="1">
    <citation type="submission" date="2019-11" db="EMBL/GenBank/DDBJ databases">
        <authorList>
            <person name="Ay H."/>
        </authorList>
    </citation>
    <scope>NUCLEOTIDE SEQUENCE [LARGE SCALE GENOMIC DNA]</scope>
    <source>
        <strain evidence="1 2">BG9H</strain>
    </source>
</reference>
<protein>
    <submittedName>
        <fullName evidence="1">Uncharacterized protein</fullName>
    </submittedName>
</protein>
<keyword evidence="2" id="KW-1185">Reference proteome</keyword>
<sequence length="211" mass="22401">MPDRPYTDADLRAEAARQHAELTEDPDFMGIAEQMIGTRIPSTVTDPGAPVTSTAGGRTWDMLARPDFDAAQRTVAQLLADAADTCAWAVNLGADNLVPSTEHAITINASRPIARVLFAFEPGMPEDMGTALVEGIGDAINEAGVEREDDDEPADSDAAVFDLISEIASKLRDATDSGEYHAVGLIYDLANGRTTVAEARSELSGIEFGHV</sequence>
<name>A0ABS6YFX7_9ACTN</name>
<proteinExistence type="predicted"/>
<evidence type="ECO:0000313" key="2">
    <source>
        <dbReference type="Proteomes" id="UP001197114"/>
    </source>
</evidence>
<accession>A0ABS6YFX7</accession>
<gene>
    <name evidence="1" type="ORF">GKQ77_01845</name>
</gene>
<comment type="caution">
    <text evidence="1">The sequence shown here is derived from an EMBL/GenBank/DDBJ whole genome shotgun (WGS) entry which is preliminary data.</text>
</comment>